<feature type="region of interest" description="Disordered" evidence="1">
    <location>
        <begin position="175"/>
        <end position="204"/>
    </location>
</feature>
<reference evidence="2 3" key="1">
    <citation type="submission" date="2022-11" db="EMBL/GenBank/DDBJ databases">
        <title>Mucor velutinosus strain NIH1002 WGS.</title>
        <authorList>
            <person name="Subramanian P."/>
            <person name="Mullikin J.C."/>
            <person name="Segre J.A."/>
            <person name="Zelazny A.M."/>
        </authorList>
    </citation>
    <scope>NUCLEOTIDE SEQUENCE [LARGE SCALE GENOMIC DNA]</scope>
    <source>
        <strain evidence="2 3">NIH1002</strain>
    </source>
</reference>
<feature type="compositionally biased region" description="Polar residues" evidence="1">
    <location>
        <begin position="194"/>
        <end position="204"/>
    </location>
</feature>
<keyword evidence="3" id="KW-1185">Reference proteome</keyword>
<feature type="region of interest" description="Disordered" evidence="1">
    <location>
        <begin position="509"/>
        <end position="542"/>
    </location>
</feature>
<dbReference type="EMBL" id="JASEJX010000021">
    <property type="protein sequence ID" value="KAK4512617.1"/>
    <property type="molecule type" value="Genomic_DNA"/>
</dbReference>
<accession>A0AAN7HYU9</accession>
<gene>
    <name evidence="2" type="ORF">ATC70_003320</name>
</gene>
<protein>
    <submittedName>
        <fullName evidence="2">Uncharacterized protein</fullName>
    </submittedName>
</protein>
<name>A0AAN7HYU9_9FUNG</name>
<feature type="compositionally biased region" description="Acidic residues" evidence="1">
    <location>
        <begin position="527"/>
        <end position="542"/>
    </location>
</feature>
<dbReference type="GeneID" id="89947022"/>
<dbReference type="Proteomes" id="UP001304243">
    <property type="component" value="Unassembled WGS sequence"/>
</dbReference>
<evidence type="ECO:0000256" key="1">
    <source>
        <dbReference type="SAM" id="MobiDB-lite"/>
    </source>
</evidence>
<sequence>MPQQQNISARMKEFGLSENNYWKSTLQSVDAALSMLSAFDGRHIREIDIAIDSLCKLLAIGDDFDKAKERPQEPRQETNNRTVKPYDTINEIDAFEAQFTRCLQKAIELFIKDYYINQHNSEMKTSDAGKPQNRHTSGDWDFNDAECDYNERQFAKDMKMAIELSLEDKVKKNKAHGTEAHDGAGTPVQRDGFSVTNEQRNNGEITSNATLEQEGLVKISTYGVSHSNWSSFDPLFESNEPLSYPRLATLKSYTANGDKVDNIVNKPQPEPSESLRADLVFPTVSVPIPVRHNVSTALHAQEQTMINITQPQYNATQISNIQNQLSYQPLQHYRQQAKQQQKRQRRYQQQHLPQAVKFTPRETGSLSSSENSTPVIVKNAATGFEGKPCKTKVFDDLLNRGVLASPRGILGWVNNSSGAASWELFASSTDTKWKRGIDIEIADWEKEQAKNETETLPQGKSVTNNKHTFCLIDSNTCICDDCISVETDGTEDNWTKEEERPDTMVIFIPRNPIRKSKGPRIFRPDDGDFESDDEEQEEETDG</sequence>
<evidence type="ECO:0000313" key="2">
    <source>
        <dbReference type="EMBL" id="KAK4512617.1"/>
    </source>
</evidence>
<evidence type="ECO:0000313" key="3">
    <source>
        <dbReference type="Proteomes" id="UP001304243"/>
    </source>
</evidence>
<comment type="caution">
    <text evidence="2">The sequence shown here is derived from an EMBL/GenBank/DDBJ whole genome shotgun (WGS) entry which is preliminary data.</text>
</comment>
<organism evidence="2 3">
    <name type="scientific">Mucor velutinosus</name>
    <dbReference type="NCBI Taxonomy" id="708070"/>
    <lineage>
        <taxon>Eukaryota</taxon>
        <taxon>Fungi</taxon>
        <taxon>Fungi incertae sedis</taxon>
        <taxon>Mucoromycota</taxon>
        <taxon>Mucoromycotina</taxon>
        <taxon>Mucoromycetes</taxon>
        <taxon>Mucorales</taxon>
        <taxon>Mucorineae</taxon>
        <taxon>Mucoraceae</taxon>
        <taxon>Mucor</taxon>
    </lineage>
</organism>
<dbReference type="AlphaFoldDB" id="A0AAN7HYU9"/>
<proteinExistence type="predicted"/>
<dbReference type="RefSeq" id="XP_064679283.1">
    <property type="nucleotide sequence ID" value="XM_064822683.1"/>
</dbReference>